<dbReference type="EnsemblMetazoa" id="AALFPA23_011563.R16408">
    <property type="protein sequence ID" value="AALFPA23_011563.P16408"/>
    <property type="gene ID" value="AALFPA23_011563"/>
</dbReference>
<evidence type="ECO:0000313" key="6">
    <source>
        <dbReference type="Proteomes" id="UP000069940"/>
    </source>
</evidence>
<dbReference type="GeneID" id="134285809"/>
<dbReference type="RefSeq" id="XP_062703358.1">
    <property type="nucleotide sequence ID" value="XM_062847374.1"/>
</dbReference>
<evidence type="ECO:0000256" key="3">
    <source>
        <dbReference type="ARBA" id="ARBA00022833"/>
    </source>
</evidence>
<evidence type="ECO:0000256" key="1">
    <source>
        <dbReference type="ARBA" id="ARBA00022723"/>
    </source>
</evidence>
<protein>
    <recommendedName>
        <fullName evidence="4">FLYWCH-type domain-containing protein</fullName>
    </recommendedName>
</protein>
<name>A0ABM1YRQ0_AEDAL</name>
<reference evidence="5" key="2">
    <citation type="submission" date="2025-05" db="UniProtKB">
        <authorList>
            <consortium name="EnsemblMetazoa"/>
        </authorList>
    </citation>
    <scope>IDENTIFICATION</scope>
    <source>
        <strain evidence="5">Foshan</strain>
    </source>
</reference>
<keyword evidence="1" id="KW-0479">Metal-binding</keyword>
<evidence type="ECO:0000313" key="5">
    <source>
        <dbReference type="EnsemblMetazoa" id="AALFPA23_011563.P16407"/>
    </source>
</evidence>
<dbReference type="RefSeq" id="XP_062703357.1">
    <property type="nucleotide sequence ID" value="XM_062847373.1"/>
</dbReference>
<proteinExistence type="predicted"/>
<keyword evidence="6" id="KW-1185">Reference proteome</keyword>
<keyword evidence="3" id="KW-0862">Zinc</keyword>
<feature type="domain" description="FLYWCH-type" evidence="4">
    <location>
        <begin position="85"/>
        <end position="140"/>
    </location>
</feature>
<evidence type="ECO:0000259" key="4">
    <source>
        <dbReference type="Pfam" id="PF04500"/>
    </source>
</evidence>
<keyword evidence="2" id="KW-0863">Zinc-finger</keyword>
<accession>A0ABM1YRQ0</accession>
<dbReference type="InterPro" id="IPR007588">
    <property type="entry name" value="Znf_FLYWCH"/>
</dbReference>
<dbReference type="Proteomes" id="UP000069940">
    <property type="component" value="Unassembled WGS sequence"/>
</dbReference>
<dbReference type="Pfam" id="PF04500">
    <property type="entry name" value="FLYWCH"/>
    <property type="match status" value="1"/>
</dbReference>
<dbReference type="Gene3D" id="2.20.25.240">
    <property type="match status" value="1"/>
</dbReference>
<reference evidence="6" key="1">
    <citation type="journal article" date="2015" name="Proc. Natl. Acad. Sci. U.S.A.">
        <title>Genome sequence of the Asian Tiger mosquito, Aedes albopictus, reveals insights into its biology, genetics, and evolution.</title>
        <authorList>
            <person name="Chen X.G."/>
            <person name="Jiang X."/>
            <person name="Gu J."/>
            <person name="Xu M."/>
            <person name="Wu Y."/>
            <person name="Deng Y."/>
            <person name="Zhang C."/>
            <person name="Bonizzoni M."/>
            <person name="Dermauw W."/>
            <person name="Vontas J."/>
            <person name="Armbruster P."/>
            <person name="Huang X."/>
            <person name="Yang Y."/>
            <person name="Zhang H."/>
            <person name="He W."/>
            <person name="Peng H."/>
            <person name="Liu Y."/>
            <person name="Wu K."/>
            <person name="Chen J."/>
            <person name="Lirakis M."/>
            <person name="Topalis P."/>
            <person name="Van Leeuwen T."/>
            <person name="Hall A.B."/>
            <person name="Jiang X."/>
            <person name="Thorpe C."/>
            <person name="Mueller R.L."/>
            <person name="Sun C."/>
            <person name="Waterhouse R.M."/>
            <person name="Yan G."/>
            <person name="Tu Z.J."/>
            <person name="Fang X."/>
            <person name="James A.A."/>
        </authorList>
    </citation>
    <scope>NUCLEOTIDE SEQUENCE [LARGE SCALE GENOMIC DNA]</scope>
    <source>
        <strain evidence="6">Foshan</strain>
    </source>
</reference>
<evidence type="ECO:0000256" key="2">
    <source>
        <dbReference type="ARBA" id="ARBA00022771"/>
    </source>
</evidence>
<organism evidence="5 6">
    <name type="scientific">Aedes albopictus</name>
    <name type="common">Asian tiger mosquito</name>
    <name type="synonym">Stegomyia albopicta</name>
    <dbReference type="NCBI Taxonomy" id="7160"/>
    <lineage>
        <taxon>Eukaryota</taxon>
        <taxon>Metazoa</taxon>
        <taxon>Ecdysozoa</taxon>
        <taxon>Arthropoda</taxon>
        <taxon>Hexapoda</taxon>
        <taxon>Insecta</taxon>
        <taxon>Pterygota</taxon>
        <taxon>Neoptera</taxon>
        <taxon>Endopterygota</taxon>
        <taxon>Diptera</taxon>
        <taxon>Nematocera</taxon>
        <taxon>Culicoidea</taxon>
        <taxon>Culicidae</taxon>
        <taxon>Culicinae</taxon>
        <taxon>Aedini</taxon>
        <taxon>Aedes</taxon>
        <taxon>Stegomyia</taxon>
    </lineage>
</organism>
<sequence length="185" mass="20949">MGSSRFPGAGETGVPCPRHCQQLDGQRANQLLPEPAWKAFAYISGLPVPSRDGEAIQNLLEMSGGQMSRADDNNASRGYAAGLDFIFSQRGHPLLVVDNFLYRKNRGHYWRCIRCTKFKCRSRLIVKPGQKPARIEDHSHGPETEKISWGRTVMENVKSHEQGDIVFRMRQPHCKVDYVINPDKE</sequence>
<dbReference type="EnsemblMetazoa" id="AALFPA23_011563.R16407">
    <property type="protein sequence ID" value="AALFPA23_011563.P16407"/>
    <property type="gene ID" value="AALFPA23_011563"/>
</dbReference>